<dbReference type="OrthoDB" id="275301at2759"/>
<organism evidence="8 9">
    <name type="scientific">Punica granatum</name>
    <name type="common">Pomegranate</name>
    <dbReference type="NCBI Taxonomy" id="22663"/>
    <lineage>
        <taxon>Eukaryota</taxon>
        <taxon>Viridiplantae</taxon>
        <taxon>Streptophyta</taxon>
        <taxon>Embryophyta</taxon>
        <taxon>Tracheophyta</taxon>
        <taxon>Spermatophyta</taxon>
        <taxon>Magnoliopsida</taxon>
        <taxon>eudicotyledons</taxon>
        <taxon>Gunneridae</taxon>
        <taxon>Pentapetalae</taxon>
        <taxon>rosids</taxon>
        <taxon>malvids</taxon>
        <taxon>Myrtales</taxon>
        <taxon>Lythraceae</taxon>
        <taxon>Punica</taxon>
    </lineage>
</organism>
<dbReference type="RefSeq" id="XP_031389181.1">
    <property type="nucleotide sequence ID" value="XM_031533321.1"/>
</dbReference>
<proteinExistence type="predicted"/>
<keyword evidence="8" id="KW-1185">Reference proteome</keyword>
<dbReference type="CDD" id="cd06606">
    <property type="entry name" value="STKc_MAPKKK"/>
    <property type="match status" value="1"/>
</dbReference>
<evidence type="ECO:0000256" key="1">
    <source>
        <dbReference type="ARBA" id="ARBA00022679"/>
    </source>
</evidence>
<feature type="binding site" evidence="5">
    <location>
        <position position="104"/>
    </location>
    <ligand>
        <name>ATP</name>
        <dbReference type="ChEBI" id="CHEBI:30616"/>
    </ligand>
</feature>
<dbReference type="GO" id="GO:0005524">
    <property type="term" value="F:ATP binding"/>
    <property type="evidence" value="ECO:0007669"/>
    <property type="project" value="UniProtKB-UniRule"/>
</dbReference>
<gene>
    <name evidence="9" type="primary">LOC116201878</name>
</gene>
<keyword evidence="4 5" id="KW-0067">ATP-binding</keyword>
<dbReference type="GO" id="GO:0004672">
    <property type="term" value="F:protein kinase activity"/>
    <property type="evidence" value="ECO:0007669"/>
    <property type="project" value="InterPro"/>
</dbReference>
<dbReference type="AlphaFoldDB" id="A0A6P8D6P1"/>
<dbReference type="InterPro" id="IPR011009">
    <property type="entry name" value="Kinase-like_dom_sf"/>
</dbReference>
<evidence type="ECO:0000313" key="9">
    <source>
        <dbReference type="RefSeq" id="XP_031389181.1"/>
    </source>
</evidence>
<keyword evidence="2 5" id="KW-0547">Nucleotide-binding</keyword>
<dbReference type="GO" id="GO:0007165">
    <property type="term" value="P:signal transduction"/>
    <property type="evidence" value="ECO:0007669"/>
    <property type="project" value="TreeGrafter"/>
</dbReference>
<protein>
    <submittedName>
        <fullName evidence="9">Mitogen-activated protein kinase kinase kinase 18</fullName>
    </submittedName>
</protein>
<reference evidence="8" key="1">
    <citation type="journal article" date="2020" name="Plant Biotechnol. J.">
        <title>The pomegranate (Punica granatum L.) draft genome dissects genetic divergence between soft- and hard-seeded cultivars.</title>
        <authorList>
            <person name="Luo X."/>
            <person name="Li H."/>
            <person name="Wu Z."/>
            <person name="Yao W."/>
            <person name="Zhao P."/>
            <person name="Cao D."/>
            <person name="Yu H."/>
            <person name="Li K."/>
            <person name="Poudel K."/>
            <person name="Zhao D."/>
            <person name="Zhang F."/>
            <person name="Xia X."/>
            <person name="Chen L."/>
            <person name="Wang Q."/>
            <person name="Jing D."/>
            <person name="Cao S."/>
        </authorList>
    </citation>
    <scope>NUCLEOTIDE SEQUENCE [LARGE SCALE GENOMIC DNA]</scope>
    <source>
        <strain evidence="8">cv. Tunisia</strain>
    </source>
</reference>
<dbReference type="PANTHER" id="PTHR48011">
    <property type="entry name" value="CCR4-NOT TRANSCRIPTIONAL COMPLEX SUBUNIT CAF120-RELATED"/>
    <property type="match status" value="1"/>
</dbReference>
<keyword evidence="1" id="KW-0808">Transferase</keyword>
<dbReference type="Pfam" id="PF00069">
    <property type="entry name" value="Pkinase"/>
    <property type="match status" value="1"/>
</dbReference>
<keyword evidence="3 9" id="KW-0418">Kinase</keyword>
<dbReference type="PROSITE" id="PS00107">
    <property type="entry name" value="PROTEIN_KINASE_ATP"/>
    <property type="match status" value="1"/>
</dbReference>
<name>A0A6P8D6P1_PUNGR</name>
<dbReference type="PROSITE" id="PS00108">
    <property type="entry name" value="PROTEIN_KINASE_ST"/>
    <property type="match status" value="1"/>
</dbReference>
<dbReference type="InterPro" id="IPR008271">
    <property type="entry name" value="Ser/Thr_kinase_AS"/>
</dbReference>
<reference evidence="9" key="2">
    <citation type="submission" date="2025-08" db="UniProtKB">
        <authorList>
            <consortium name="RefSeq"/>
        </authorList>
    </citation>
    <scope>IDENTIFICATION</scope>
    <source>
        <tissue evidence="9">Leaf</tissue>
    </source>
</reference>
<dbReference type="InterPro" id="IPR000719">
    <property type="entry name" value="Prot_kinase_dom"/>
</dbReference>
<feature type="domain" description="Protein kinase" evidence="7">
    <location>
        <begin position="75"/>
        <end position="329"/>
    </location>
</feature>
<dbReference type="InterPro" id="IPR017441">
    <property type="entry name" value="Protein_kinase_ATP_BS"/>
</dbReference>
<evidence type="ECO:0000256" key="5">
    <source>
        <dbReference type="PROSITE-ProRule" id="PRU10141"/>
    </source>
</evidence>
<evidence type="ECO:0000256" key="4">
    <source>
        <dbReference type="ARBA" id="ARBA00022840"/>
    </source>
</evidence>
<dbReference type="PROSITE" id="PS50011">
    <property type="entry name" value="PROTEIN_KINASE_DOM"/>
    <property type="match status" value="1"/>
</dbReference>
<evidence type="ECO:0000313" key="8">
    <source>
        <dbReference type="Proteomes" id="UP000515151"/>
    </source>
</evidence>
<accession>A0A6P8D6P1</accession>
<evidence type="ECO:0000256" key="2">
    <source>
        <dbReference type="ARBA" id="ARBA00022741"/>
    </source>
</evidence>
<dbReference type="GeneID" id="116201878"/>
<dbReference type="SUPFAM" id="SSF56112">
    <property type="entry name" value="Protein kinase-like (PK-like)"/>
    <property type="match status" value="1"/>
</dbReference>
<feature type="region of interest" description="Disordered" evidence="6">
    <location>
        <begin position="1"/>
        <end position="20"/>
    </location>
</feature>
<evidence type="ECO:0000259" key="7">
    <source>
        <dbReference type="PROSITE" id="PS50011"/>
    </source>
</evidence>
<dbReference type="InterPro" id="IPR052751">
    <property type="entry name" value="Plant_MAPKKK"/>
</dbReference>
<evidence type="ECO:0000256" key="3">
    <source>
        <dbReference type="ARBA" id="ARBA00022777"/>
    </source>
</evidence>
<sequence length="607" mass="67795">MPSFTRTPTLDSGPPQHSANFTPHDQYLLFEFSPPPPPFSSSRNYMHTYIQSQQQQKQQILPRMATTTSSSPPPWVRGKVIGRGSYGTVSLAFHRETGRVFAVKSVELGSSPDPIDSLDNEIRILSSLDCSPYIVQYLGDDVDGSHRNLHLELLPGGTVTDSAAARRLVGKNFSDEGIAKSHARCLVSALRHVHSGGIVHCDVKGRNVIVGHDPMVAKLADFGSAIGAGSRKEPRGSPLWMAPEVVRGEYQGPESDVWSLGCTVIEMVTGRPAWEDKGAYTLSKIGFSDELPEIPAELSAQGRDFLMKCLRRDPKERWSCDQLLRHPFVASDTPDESRIDWSPRCVLDWVSSDFEEDLELESDDESTFGTDAEPCARGRIAELCQGGGPASWESEGWVEVREAGDQLNSARDASCWEYADSEREALGTSSEYCGSSGAEGENSMMLPEYLNGSGGREQVEGKWRRSCQHGTGPVEEEEEPHYCYLAVGSVTGQTQRTGDEVVGIDTRCNNFLLLFLPYLLLLLVILKCDSKYCSKEGTKHFVSYYFTRVPFFLRGWLPFQDRKSTRREHELLLLNFEFAQPANLHRVSFRSWLFGCVWIFLRSWHAM</sequence>
<dbReference type="Gene3D" id="1.10.510.10">
    <property type="entry name" value="Transferase(Phosphotransferase) domain 1"/>
    <property type="match status" value="1"/>
</dbReference>
<dbReference type="Proteomes" id="UP000515151">
    <property type="component" value="Chromosome 3"/>
</dbReference>
<evidence type="ECO:0000256" key="6">
    <source>
        <dbReference type="SAM" id="MobiDB-lite"/>
    </source>
</evidence>
<dbReference type="SMART" id="SM00220">
    <property type="entry name" value="S_TKc"/>
    <property type="match status" value="1"/>
</dbReference>
<dbReference type="PANTHER" id="PTHR48011:SF7">
    <property type="entry name" value="F10K1.14 PROTEIN"/>
    <property type="match status" value="1"/>
</dbReference>